<evidence type="ECO:0000313" key="2">
    <source>
        <dbReference type="EMBL" id="UYP43864.1"/>
    </source>
</evidence>
<keyword evidence="1" id="KW-0812">Transmembrane</keyword>
<dbReference type="Proteomes" id="UP001208689">
    <property type="component" value="Chromosome"/>
</dbReference>
<protein>
    <submittedName>
        <fullName evidence="2">Uncharacterized protein</fullName>
    </submittedName>
</protein>
<proteinExistence type="predicted"/>
<evidence type="ECO:0000313" key="3">
    <source>
        <dbReference type="Proteomes" id="UP001208689"/>
    </source>
</evidence>
<dbReference type="EMBL" id="CP104013">
    <property type="protein sequence ID" value="UYP43864.1"/>
    <property type="molecule type" value="Genomic_DNA"/>
</dbReference>
<keyword evidence="3" id="KW-1185">Reference proteome</keyword>
<keyword evidence="1" id="KW-0472">Membrane</keyword>
<name>A0ABY6HMR1_9ARCH</name>
<accession>A0ABY6HMR1</accession>
<evidence type="ECO:0000256" key="1">
    <source>
        <dbReference type="SAM" id="Phobius"/>
    </source>
</evidence>
<organism evidence="2 3">
    <name type="scientific">Candidatus Lokiarchaeum ossiferum</name>
    <dbReference type="NCBI Taxonomy" id="2951803"/>
    <lineage>
        <taxon>Archaea</taxon>
        <taxon>Promethearchaeati</taxon>
        <taxon>Promethearchaeota</taxon>
        <taxon>Promethearchaeia</taxon>
        <taxon>Promethearchaeales</taxon>
        <taxon>Promethearchaeaceae</taxon>
        <taxon>Candidatus Lokiarchaeum</taxon>
    </lineage>
</organism>
<keyword evidence="1" id="KW-1133">Transmembrane helix</keyword>
<reference evidence="2" key="1">
    <citation type="submission" date="2022-09" db="EMBL/GenBank/DDBJ databases">
        <title>Actin cytoskeleton and complex cell architecture in an #Asgard archaeon.</title>
        <authorList>
            <person name="Ponce Toledo R.I."/>
            <person name="Schleper C."/>
            <person name="Rodrigues Oliveira T."/>
            <person name="Wollweber F."/>
            <person name="Xu J."/>
            <person name="Rittmann S."/>
            <person name="Klingl A."/>
            <person name="Pilhofer M."/>
        </authorList>
    </citation>
    <scope>NUCLEOTIDE SEQUENCE</scope>
    <source>
        <strain evidence="2">B-35</strain>
    </source>
</reference>
<gene>
    <name evidence="2" type="ORF">NEF87_000149</name>
</gene>
<feature type="transmembrane region" description="Helical" evidence="1">
    <location>
        <begin position="144"/>
        <end position="167"/>
    </location>
</feature>
<sequence length="168" mass="19375">MSKDIMITNIEEGRKAINLALNHLNTNIISKIYGLEQKSLSLDQYNGTFQQYARWLVCLNNFIKSGELYDLQNFLEKPKKLRHYRKPPTVEGTSKKIKYSIEMPPEKITALKNSLITEQERIRDLITLVLEARKRVNERKAIRLNILISIGAALMALVSLLFSLNVFP</sequence>